<reference evidence="4 5" key="1">
    <citation type="journal article" date="2019" name="Sci. Rep.">
        <title>A high-quality genome of Eragrostis curvula grass provides insights into Poaceae evolution and supports new strategies to enhance forage quality.</title>
        <authorList>
            <person name="Carballo J."/>
            <person name="Santos B.A.C.M."/>
            <person name="Zappacosta D."/>
            <person name="Garbus I."/>
            <person name="Selva J.P."/>
            <person name="Gallo C.A."/>
            <person name="Diaz A."/>
            <person name="Albertini E."/>
            <person name="Caccamo M."/>
            <person name="Echenique V."/>
        </authorList>
    </citation>
    <scope>NUCLEOTIDE SEQUENCE [LARGE SCALE GENOMIC DNA]</scope>
    <source>
        <strain evidence="5">cv. Victoria</strain>
        <tissue evidence="4">Leaf</tissue>
    </source>
</reference>
<keyword evidence="1" id="KW-0808">Transferase</keyword>
<dbReference type="Gene3D" id="3.30.559.10">
    <property type="entry name" value="Chloramphenicol acetyltransferase-like domain"/>
    <property type="match status" value="3"/>
</dbReference>
<dbReference type="GO" id="GO:0016747">
    <property type="term" value="F:acyltransferase activity, transferring groups other than amino-acyl groups"/>
    <property type="evidence" value="ECO:0007669"/>
    <property type="project" value="UniProtKB-ARBA"/>
</dbReference>
<dbReference type="PANTHER" id="PTHR31625">
    <property type="match status" value="1"/>
</dbReference>
<feature type="compositionally biased region" description="Low complexity" evidence="3">
    <location>
        <begin position="352"/>
        <end position="361"/>
    </location>
</feature>
<keyword evidence="2" id="KW-0012">Acyltransferase</keyword>
<dbReference type="InterPro" id="IPR023213">
    <property type="entry name" value="CAT-like_dom_sf"/>
</dbReference>
<evidence type="ECO:0000313" key="5">
    <source>
        <dbReference type="Proteomes" id="UP000324897"/>
    </source>
</evidence>
<dbReference type="Gramene" id="TVU12373">
    <property type="protein sequence ID" value="TVU12373"/>
    <property type="gene ID" value="EJB05_46014"/>
</dbReference>
<dbReference type="AlphaFoldDB" id="A0A5J9TLU0"/>
<evidence type="ECO:0000256" key="1">
    <source>
        <dbReference type="ARBA" id="ARBA00022679"/>
    </source>
</evidence>
<accession>A0A5J9TLU0</accession>
<feature type="non-terminal residue" evidence="4">
    <location>
        <position position="1"/>
    </location>
</feature>
<feature type="region of interest" description="Disordered" evidence="3">
    <location>
        <begin position="328"/>
        <end position="407"/>
    </location>
</feature>
<evidence type="ECO:0000256" key="3">
    <source>
        <dbReference type="SAM" id="MobiDB-lite"/>
    </source>
</evidence>
<keyword evidence="5" id="KW-1185">Reference proteome</keyword>
<dbReference type="Proteomes" id="UP000324897">
    <property type="component" value="Chromosome 3"/>
</dbReference>
<dbReference type="EMBL" id="RWGY01000039">
    <property type="protein sequence ID" value="TVU12373.1"/>
    <property type="molecule type" value="Genomic_DNA"/>
</dbReference>
<name>A0A5J9TLU0_9POAL</name>
<dbReference type="InterPro" id="IPR051504">
    <property type="entry name" value="Plant_metabolite_acyltrans"/>
</dbReference>
<sequence>VDTSWIIDGQGQHQRGTCLRARARRVRVTPAEQAGSGRTNLSFFDTLWVAAPPVQLVFLYELPTADECFPSVVRRLKESLAAALALYLPLAGRLVYVAETRDVVLDWSHSDAVGVAFTEAEGDMDVRRLAGDEAHDVPAFRSLVAGAGRPGAPGARAATRLGGGMALGVSVHHAATDGHGLWRFVDAWVSASRRQGSSVTKKSLGSPCYGREAIVHPRGDELARELLHKLAPNLPVARATDYDTRRFELARRTFYLSAQDVRSLTRLINSLASAEAEAGSGEAPPPVSTFVALSALGWTAFVRSKDLAAGEDTHLIFLADLRARLNPPVGRRLPGQLPQRVRGERGRRRPLGRAGPPARGAGDPGGGAGDGGGASGRDGDRVRRPPPSRRANVASSPHHRVHDATDFGFGKPARVELVSMNHDGEMALFGGRRDGEVQLSVSLDPGRMDAFKAHVLAACRGGGVTAGKPWAGLTRRPRL</sequence>
<comment type="caution">
    <text evidence="4">The sequence shown here is derived from an EMBL/GenBank/DDBJ whole genome shotgun (WGS) entry which is preliminary data.</text>
</comment>
<evidence type="ECO:0000313" key="4">
    <source>
        <dbReference type="EMBL" id="TVU12373.1"/>
    </source>
</evidence>
<organism evidence="4 5">
    <name type="scientific">Eragrostis curvula</name>
    <name type="common">weeping love grass</name>
    <dbReference type="NCBI Taxonomy" id="38414"/>
    <lineage>
        <taxon>Eukaryota</taxon>
        <taxon>Viridiplantae</taxon>
        <taxon>Streptophyta</taxon>
        <taxon>Embryophyta</taxon>
        <taxon>Tracheophyta</taxon>
        <taxon>Spermatophyta</taxon>
        <taxon>Magnoliopsida</taxon>
        <taxon>Liliopsida</taxon>
        <taxon>Poales</taxon>
        <taxon>Poaceae</taxon>
        <taxon>PACMAD clade</taxon>
        <taxon>Chloridoideae</taxon>
        <taxon>Eragrostideae</taxon>
        <taxon>Eragrostidinae</taxon>
        <taxon>Eragrostis</taxon>
    </lineage>
</organism>
<feature type="compositionally biased region" description="Gly residues" evidence="3">
    <location>
        <begin position="362"/>
        <end position="376"/>
    </location>
</feature>
<dbReference type="Pfam" id="PF02458">
    <property type="entry name" value="Transferase"/>
    <property type="match status" value="1"/>
</dbReference>
<evidence type="ECO:0000256" key="2">
    <source>
        <dbReference type="ARBA" id="ARBA00023315"/>
    </source>
</evidence>
<gene>
    <name evidence="4" type="ORF">EJB05_46014</name>
</gene>
<protein>
    <submittedName>
        <fullName evidence="4">Uncharacterized protein</fullName>
    </submittedName>
</protein>
<dbReference type="OrthoDB" id="1862401at2759"/>
<proteinExistence type="predicted"/>